<proteinExistence type="predicted"/>
<evidence type="ECO:0000313" key="3">
    <source>
        <dbReference type="Proteomes" id="UP000663836"/>
    </source>
</evidence>
<dbReference type="EMBL" id="CAJOBD010034004">
    <property type="protein sequence ID" value="CAF4295191.1"/>
    <property type="molecule type" value="Genomic_DNA"/>
</dbReference>
<dbReference type="AlphaFoldDB" id="A0A820HL01"/>
<dbReference type="Proteomes" id="UP000663836">
    <property type="component" value="Unassembled WGS sequence"/>
</dbReference>
<name>A0A820HL01_9BILA</name>
<feature type="compositionally biased region" description="Low complexity" evidence="1">
    <location>
        <begin position="42"/>
        <end position="55"/>
    </location>
</feature>
<organism evidence="2 3">
    <name type="scientific">Rotaria sordida</name>
    <dbReference type="NCBI Taxonomy" id="392033"/>
    <lineage>
        <taxon>Eukaryota</taxon>
        <taxon>Metazoa</taxon>
        <taxon>Spiralia</taxon>
        <taxon>Gnathifera</taxon>
        <taxon>Rotifera</taxon>
        <taxon>Eurotatoria</taxon>
        <taxon>Bdelloidea</taxon>
        <taxon>Philodinida</taxon>
        <taxon>Philodinidae</taxon>
        <taxon>Rotaria</taxon>
    </lineage>
</organism>
<feature type="non-terminal residue" evidence="2">
    <location>
        <position position="1"/>
    </location>
</feature>
<evidence type="ECO:0000313" key="2">
    <source>
        <dbReference type="EMBL" id="CAF4295191.1"/>
    </source>
</evidence>
<reference evidence="2" key="1">
    <citation type="submission" date="2021-02" db="EMBL/GenBank/DDBJ databases">
        <authorList>
            <person name="Nowell W R."/>
        </authorList>
    </citation>
    <scope>NUCLEOTIDE SEQUENCE</scope>
</reference>
<accession>A0A820HL01</accession>
<feature type="region of interest" description="Disordered" evidence="1">
    <location>
        <begin position="42"/>
        <end position="64"/>
    </location>
</feature>
<gene>
    <name evidence="2" type="ORF">JBS370_LOCUS40200</name>
</gene>
<comment type="caution">
    <text evidence="2">The sequence shown here is derived from an EMBL/GenBank/DDBJ whole genome shotgun (WGS) entry which is preliminary data.</text>
</comment>
<evidence type="ECO:0000256" key="1">
    <source>
        <dbReference type="SAM" id="MobiDB-lite"/>
    </source>
</evidence>
<protein>
    <submittedName>
        <fullName evidence="2">Uncharacterized protein</fullName>
    </submittedName>
</protein>
<sequence>MYSVTSSYDLSSPSSVDEFSLKMNSFTHANNSKNWLSLKSSTCNSTTATSSSTTSPILSRKERS</sequence>